<keyword evidence="2" id="KW-1185">Reference proteome</keyword>
<evidence type="ECO:0000313" key="1">
    <source>
        <dbReference type="EMBL" id="EME58406.1"/>
    </source>
</evidence>
<protein>
    <recommendedName>
        <fullName evidence="3">Repetin</fullName>
    </recommendedName>
</protein>
<dbReference type="EMBL" id="AOHO01000055">
    <property type="protein sequence ID" value="EME58406.1"/>
    <property type="molecule type" value="Genomic_DNA"/>
</dbReference>
<dbReference type="Proteomes" id="UP000054226">
    <property type="component" value="Unassembled WGS sequence"/>
</dbReference>
<dbReference type="AlphaFoldDB" id="M2XB94"/>
<sequence>MREVLPLHGGVVAVRRAGIVVSAERLREQGIPGVEMKRSRELAAVGAAMVLATTLVAAGPASGTEEGKGKPSEPSLVGSAKMLREDGQDVRFAFDAHGLFPESKGTFRVSHAGEGFSAYFRGRIDCLVVGGPVAVVTGIVEDTNVPGLKDRRVGMTVYDNGRHDRLGYSWGPDPGHERIVPPCLSSATFERVESGDFKAVEWFPSGSGIG</sequence>
<gene>
    <name evidence="1" type="ORF">H074_17533</name>
</gene>
<evidence type="ECO:0008006" key="3">
    <source>
        <dbReference type="Google" id="ProtNLM"/>
    </source>
</evidence>
<proteinExistence type="predicted"/>
<reference evidence="1 2" key="1">
    <citation type="journal article" date="2013" name="Genome Announc.">
        <title>Draft Genome Sequence of Amycolatopsis decaplanina Strain DSM 44594T.</title>
        <authorList>
            <person name="Kaur N."/>
            <person name="Kumar S."/>
            <person name="Bala M."/>
            <person name="Raghava G.P."/>
            <person name="Mayilraj S."/>
        </authorList>
    </citation>
    <scope>NUCLEOTIDE SEQUENCE [LARGE SCALE GENOMIC DNA]</scope>
    <source>
        <strain evidence="1 2">DSM 44594</strain>
    </source>
</reference>
<organism evidence="1 2">
    <name type="scientific">Amycolatopsis decaplanina DSM 44594</name>
    <dbReference type="NCBI Taxonomy" id="1284240"/>
    <lineage>
        <taxon>Bacteria</taxon>
        <taxon>Bacillati</taxon>
        <taxon>Actinomycetota</taxon>
        <taxon>Actinomycetes</taxon>
        <taxon>Pseudonocardiales</taxon>
        <taxon>Pseudonocardiaceae</taxon>
        <taxon>Amycolatopsis</taxon>
    </lineage>
</organism>
<accession>M2XB94</accession>
<dbReference type="PATRIC" id="fig|1284240.4.peg.3562"/>
<comment type="caution">
    <text evidence="1">The sequence shown here is derived from an EMBL/GenBank/DDBJ whole genome shotgun (WGS) entry which is preliminary data.</text>
</comment>
<name>M2XB94_9PSEU</name>
<evidence type="ECO:0000313" key="2">
    <source>
        <dbReference type="Proteomes" id="UP000054226"/>
    </source>
</evidence>